<evidence type="ECO:0000256" key="6">
    <source>
        <dbReference type="ARBA" id="ARBA00023004"/>
    </source>
</evidence>
<dbReference type="PANTHER" id="PTHR24302:SF15">
    <property type="entry name" value="FATTY-ACID PEROXYGENASE"/>
    <property type="match status" value="1"/>
</dbReference>
<dbReference type="AlphaFoldDB" id="A0A8X6XU74"/>
<dbReference type="InterPro" id="IPR002403">
    <property type="entry name" value="Cyt_P450_E_grp-IV"/>
</dbReference>
<evidence type="ECO:0000256" key="11">
    <source>
        <dbReference type="SAM" id="MobiDB-lite"/>
    </source>
</evidence>
<feature type="binding site" description="axial binding residue" evidence="9">
    <location>
        <position position="64"/>
    </location>
    <ligand>
        <name>heme</name>
        <dbReference type="ChEBI" id="CHEBI:30413"/>
    </ligand>
    <ligandPart>
        <name>Fe</name>
        <dbReference type="ChEBI" id="CHEBI:18248"/>
    </ligandPart>
</feature>
<keyword evidence="4 9" id="KW-0479">Metal-binding</keyword>
<dbReference type="GO" id="GO:0020037">
    <property type="term" value="F:heme binding"/>
    <property type="evidence" value="ECO:0007669"/>
    <property type="project" value="InterPro"/>
</dbReference>
<dbReference type="InterPro" id="IPR050705">
    <property type="entry name" value="Cytochrome_P450_3A"/>
</dbReference>
<dbReference type="PRINTS" id="PR00465">
    <property type="entry name" value="EP450IV"/>
</dbReference>
<evidence type="ECO:0000313" key="12">
    <source>
        <dbReference type="EMBL" id="GFY58769.1"/>
    </source>
</evidence>
<dbReference type="Gene3D" id="1.10.630.10">
    <property type="entry name" value="Cytochrome P450"/>
    <property type="match status" value="1"/>
</dbReference>
<comment type="cofactor">
    <cofactor evidence="9">
        <name>heme</name>
        <dbReference type="ChEBI" id="CHEBI:30413"/>
    </cofactor>
</comment>
<dbReference type="PROSITE" id="PS00086">
    <property type="entry name" value="CYTOCHROME_P450"/>
    <property type="match status" value="1"/>
</dbReference>
<proteinExistence type="inferred from homology"/>
<dbReference type="InterPro" id="IPR017972">
    <property type="entry name" value="Cyt_P450_CS"/>
</dbReference>
<feature type="region of interest" description="Disordered" evidence="11">
    <location>
        <begin position="1"/>
        <end position="26"/>
    </location>
</feature>
<comment type="similarity">
    <text evidence="2 10">Belongs to the cytochrome P450 family.</text>
</comment>
<dbReference type="Pfam" id="PF00067">
    <property type="entry name" value="p450"/>
    <property type="match status" value="1"/>
</dbReference>
<keyword evidence="3 9" id="KW-0349">Heme</keyword>
<dbReference type="Proteomes" id="UP000886998">
    <property type="component" value="Unassembled WGS sequence"/>
</dbReference>
<keyword evidence="13" id="KW-1185">Reference proteome</keyword>
<evidence type="ECO:0000256" key="7">
    <source>
        <dbReference type="ARBA" id="ARBA00023033"/>
    </source>
</evidence>
<dbReference type="GO" id="GO:0005789">
    <property type="term" value="C:endoplasmic reticulum membrane"/>
    <property type="evidence" value="ECO:0007669"/>
    <property type="project" value="UniProtKB-SubCell"/>
</dbReference>
<comment type="function">
    <text evidence="8">Cytochromes P450 are a group of heme-thiolate monooxygenases. They oxidize a variety of structurally unrelated compounds, including steroids, fatty acids, and xenobiotics.</text>
</comment>
<reference evidence="12" key="1">
    <citation type="submission" date="2020-08" db="EMBL/GenBank/DDBJ databases">
        <title>Multicomponent nature underlies the extraordinary mechanical properties of spider dragline silk.</title>
        <authorList>
            <person name="Kono N."/>
            <person name="Nakamura H."/>
            <person name="Mori M."/>
            <person name="Yoshida Y."/>
            <person name="Ohtoshi R."/>
            <person name="Malay A.D."/>
            <person name="Moran D.A.P."/>
            <person name="Tomita M."/>
            <person name="Numata K."/>
            <person name="Arakawa K."/>
        </authorList>
    </citation>
    <scope>NUCLEOTIDE SEQUENCE</scope>
</reference>
<name>A0A8X6XU74_9ARAC</name>
<evidence type="ECO:0000256" key="2">
    <source>
        <dbReference type="ARBA" id="ARBA00010617"/>
    </source>
</evidence>
<gene>
    <name evidence="12" type="primary">Cyp3a11_3</name>
    <name evidence="12" type="ORF">TNIN_164301</name>
</gene>
<evidence type="ECO:0000256" key="1">
    <source>
        <dbReference type="ARBA" id="ARBA00003690"/>
    </source>
</evidence>
<evidence type="ECO:0000256" key="4">
    <source>
        <dbReference type="ARBA" id="ARBA00022723"/>
    </source>
</evidence>
<organism evidence="12 13">
    <name type="scientific">Trichonephila inaurata madagascariensis</name>
    <dbReference type="NCBI Taxonomy" id="2747483"/>
    <lineage>
        <taxon>Eukaryota</taxon>
        <taxon>Metazoa</taxon>
        <taxon>Ecdysozoa</taxon>
        <taxon>Arthropoda</taxon>
        <taxon>Chelicerata</taxon>
        <taxon>Arachnida</taxon>
        <taxon>Araneae</taxon>
        <taxon>Araneomorphae</taxon>
        <taxon>Entelegynae</taxon>
        <taxon>Araneoidea</taxon>
        <taxon>Nephilidae</taxon>
        <taxon>Trichonephila</taxon>
        <taxon>Trichonephila inaurata</taxon>
    </lineage>
</organism>
<dbReference type="InterPro" id="IPR036396">
    <property type="entry name" value="Cyt_P450_sf"/>
</dbReference>
<accession>A0A8X6XU74</accession>
<protein>
    <submittedName>
        <fullName evidence="12">Cytochrome P450 3A11</fullName>
    </submittedName>
</protein>
<comment type="caution">
    <text evidence="12">The sequence shown here is derived from an EMBL/GenBank/DDBJ whole genome shotgun (WGS) entry which is preliminary data.</text>
</comment>
<keyword evidence="5 10" id="KW-0560">Oxidoreductase</keyword>
<keyword evidence="6 9" id="KW-0408">Iron</keyword>
<dbReference type="GO" id="GO:0005506">
    <property type="term" value="F:iron ion binding"/>
    <property type="evidence" value="ECO:0007669"/>
    <property type="project" value="InterPro"/>
</dbReference>
<keyword evidence="7 10" id="KW-0503">Monooxygenase</keyword>
<dbReference type="GO" id="GO:0008395">
    <property type="term" value="F:steroid hydroxylase activity"/>
    <property type="evidence" value="ECO:0007669"/>
    <property type="project" value="TreeGrafter"/>
</dbReference>
<evidence type="ECO:0000256" key="10">
    <source>
        <dbReference type="RuleBase" id="RU000461"/>
    </source>
</evidence>
<dbReference type="GO" id="GO:0016705">
    <property type="term" value="F:oxidoreductase activity, acting on paired donors, with incorporation or reduction of molecular oxygen"/>
    <property type="evidence" value="ECO:0007669"/>
    <property type="project" value="InterPro"/>
</dbReference>
<feature type="region of interest" description="Disordered" evidence="11">
    <location>
        <begin position="113"/>
        <end position="150"/>
    </location>
</feature>
<dbReference type="EMBL" id="BMAV01012240">
    <property type="protein sequence ID" value="GFY58769.1"/>
    <property type="molecule type" value="Genomic_DNA"/>
</dbReference>
<dbReference type="PANTHER" id="PTHR24302">
    <property type="entry name" value="CYTOCHROME P450 FAMILY 3"/>
    <property type="match status" value="1"/>
</dbReference>
<dbReference type="InterPro" id="IPR001128">
    <property type="entry name" value="Cyt_P450"/>
</dbReference>
<evidence type="ECO:0000256" key="9">
    <source>
        <dbReference type="PIRSR" id="PIRSR602403-1"/>
    </source>
</evidence>
<evidence type="ECO:0000256" key="5">
    <source>
        <dbReference type="ARBA" id="ARBA00023002"/>
    </source>
</evidence>
<evidence type="ECO:0000256" key="8">
    <source>
        <dbReference type="ARBA" id="ARBA00043906"/>
    </source>
</evidence>
<comment type="function">
    <text evidence="1">May be involved in the metabolism of insect hormones and in the breakdown of synthetic insecticides.</text>
</comment>
<evidence type="ECO:0000256" key="3">
    <source>
        <dbReference type="ARBA" id="ARBA00022617"/>
    </source>
</evidence>
<dbReference type="OrthoDB" id="6504004at2759"/>
<dbReference type="SUPFAM" id="SSF48264">
    <property type="entry name" value="Cytochrome P450"/>
    <property type="match status" value="1"/>
</dbReference>
<evidence type="ECO:0000313" key="13">
    <source>
        <dbReference type="Proteomes" id="UP000886998"/>
    </source>
</evidence>
<sequence length="150" mass="17323">MGPSALSLNRVKRNKSRTLMGGGEDQRVHQQKYPARFPEKFTPNERAKRDLYSYLPFGAGPRNCLGRKFALMEIKVCFVYVIAKFRIHKRPKTKVPLEFNLGQQGLLQPKKSLTARKSEKSVSYGNEKVRQNSPQKKRMTTIYTDTGKRF</sequence>